<keyword evidence="1" id="KW-0808">Transferase</keyword>
<reference evidence="3" key="3">
    <citation type="submission" date="2014-09" db="EMBL/GenBank/DDBJ databases">
        <authorList>
            <person name="Illeghems K.G."/>
        </authorList>
    </citation>
    <scope>NUCLEOTIDE SEQUENCE [LARGE SCALE GENOMIC DNA]</scope>
    <source>
        <strain evidence="3">108B</strain>
    </source>
</reference>
<dbReference type="InterPro" id="IPR008715">
    <property type="entry name" value="SAM-MeTfrase_NodS-like"/>
</dbReference>
<dbReference type="SUPFAM" id="SSF53335">
    <property type="entry name" value="S-adenosyl-L-methionine-dependent methyltransferases"/>
    <property type="match status" value="1"/>
</dbReference>
<dbReference type="GO" id="GO:0008757">
    <property type="term" value="F:S-adenosylmethionine-dependent methyltransferase activity"/>
    <property type="evidence" value="ECO:0007669"/>
    <property type="project" value="InterPro"/>
</dbReference>
<dbReference type="Gene3D" id="3.40.50.150">
    <property type="entry name" value="Vaccinia Virus protein VP39"/>
    <property type="match status" value="1"/>
</dbReference>
<dbReference type="Proteomes" id="UP000056109">
    <property type="component" value="Chromosome I"/>
</dbReference>
<evidence type="ECO:0000313" key="2">
    <source>
        <dbReference type="EMBL" id="OUL66695.1"/>
    </source>
</evidence>
<dbReference type="EMBL" id="JOOZ01000026">
    <property type="protein sequence ID" value="OUL66695.1"/>
    <property type="molecule type" value="Genomic_DNA"/>
</dbReference>
<dbReference type="Pfam" id="PF05401">
    <property type="entry name" value="NodS"/>
    <property type="match status" value="1"/>
</dbReference>
<accession>A0A0U5EYH8</accession>
<dbReference type="GO" id="GO:0009312">
    <property type="term" value="P:oligosaccharide biosynthetic process"/>
    <property type="evidence" value="ECO:0007669"/>
    <property type="project" value="InterPro"/>
</dbReference>
<dbReference type="RefSeq" id="WP_058988423.1">
    <property type="nucleotide sequence ID" value="NZ_JAIMFP010000002.1"/>
</dbReference>
<dbReference type="Proteomes" id="UP000195072">
    <property type="component" value="Unassembled WGS sequence"/>
</dbReference>
<dbReference type="KEGG" id="asz:ASN_2826"/>
<protein>
    <submittedName>
        <fullName evidence="1">Methyltransferase type 12</fullName>
    </submittedName>
</protein>
<name>A0A0U5EYH8_9PROT</name>
<proteinExistence type="predicted"/>
<dbReference type="AlphaFoldDB" id="A0A0U5EYH8"/>
<keyword evidence="3" id="KW-1185">Reference proteome</keyword>
<dbReference type="GeneID" id="34783793"/>
<evidence type="ECO:0000313" key="3">
    <source>
        <dbReference type="Proteomes" id="UP000056109"/>
    </source>
</evidence>
<dbReference type="EMBL" id="LN606600">
    <property type="protein sequence ID" value="CEF42086.1"/>
    <property type="molecule type" value="Genomic_DNA"/>
</dbReference>
<dbReference type="InterPro" id="IPR029063">
    <property type="entry name" value="SAM-dependent_MTases_sf"/>
</dbReference>
<gene>
    <name evidence="1" type="ORF">ASN_2826</name>
    <name evidence="2" type="ORF">HK16_07990</name>
</gene>
<reference evidence="2 4" key="1">
    <citation type="submission" date="2014-06" db="EMBL/GenBank/DDBJ databases">
        <authorList>
            <person name="Ju J."/>
            <person name="Zhang J."/>
        </authorList>
    </citation>
    <scope>NUCLEOTIDE SEQUENCE [LARGE SCALE GENOMIC DNA]</scope>
    <source>
        <strain evidence="2">DmL_050</strain>
    </source>
</reference>
<keyword evidence="1" id="KW-0489">Methyltransferase</keyword>
<evidence type="ECO:0000313" key="1">
    <source>
        <dbReference type="EMBL" id="CEF42086.1"/>
    </source>
</evidence>
<organism evidence="1 3">
    <name type="scientific">Acetobacter senegalensis</name>
    <dbReference type="NCBI Taxonomy" id="446692"/>
    <lineage>
        <taxon>Bacteria</taxon>
        <taxon>Pseudomonadati</taxon>
        <taxon>Pseudomonadota</taxon>
        <taxon>Alphaproteobacteria</taxon>
        <taxon>Acetobacterales</taxon>
        <taxon>Acetobacteraceae</taxon>
        <taxon>Acetobacter</taxon>
    </lineage>
</organism>
<evidence type="ECO:0000313" key="4">
    <source>
        <dbReference type="Proteomes" id="UP000195072"/>
    </source>
</evidence>
<reference evidence="1" key="2">
    <citation type="submission" date="2014-09" db="EMBL/GenBank/DDBJ databases">
        <authorList>
            <person name="Magalhaes I.L.F."/>
            <person name="Oliveira U."/>
            <person name="Santos F.R."/>
            <person name="Vidigal T.H.D.A."/>
            <person name="Brescovit A.D."/>
            <person name="Santos A.J."/>
        </authorList>
    </citation>
    <scope>NUCLEOTIDE SEQUENCE</scope>
    <source>
        <strain evidence="1">108B</strain>
    </source>
</reference>
<dbReference type="GO" id="GO:0032259">
    <property type="term" value="P:methylation"/>
    <property type="evidence" value="ECO:0007669"/>
    <property type="project" value="UniProtKB-KW"/>
</dbReference>
<sequence>MTKKTWSPDIFDALFQTNPDPWNFENSLYEQEKLSRLLSCLPKQQINFCVELGCAVGVGTKALAARCGRVLAVDASSTALHMARNRCSDLKNVKFFEGFLPEDYPISAVGGCDVIVISEVLYFMAPGDIKKLVERIMESLSQAATLMTVNWTGETDTPCTGDEAAECFIQACHQYHWVTDHTERGETYRLDRLRCAAP</sequence>
<dbReference type="CDD" id="cd02440">
    <property type="entry name" value="AdoMet_MTases"/>
    <property type="match status" value="1"/>
</dbReference>